<evidence type="ECO:0000256" key="1">
    <source>
        <dbReference type="ARBA" id="ARBA00001974"/>
    </source>
</evidence>
<dbReference type="RefSeq" id="WP_229232107.1">
    <property type="nucleotide sequence ID" value="NZ_AP024525.1"/>
</dbReference>
<evidence type="ECO:0000256" key="4">
    <source>
        <dbReference type="ARBA" id="ARBA00023002"/>
    </source>
</evidence>
<evidence type="ECO:0000256" key="2">
    <source>
        <dbReference type="ARBA" id="ARBA00022630"/>
    </source>
</evidence>
<proteinExistence type="predicted"/>
<dbReference type="InterPro" id="IPR050446">
    <property type="entry name" value="FAD-oxidoreductase/Apoptosis"/>
</dbReference>
<accession>A0ABN6FFD3</accession>
<feature type="domain" description="Reductase C-terminal" evidence="6">
    <location>
        <begin position="328"/>
        <end position="414"/>
    </location>
</feature>
<dbReference type="Pfam" id="PF07992">
    <property type="entry name" value="Pyr_redox_2"/>
    <property type="match status" value="1"/>
</dbReference>
<dbReference type="InterPro" id="IPR028202">
    <property type="entry name" value="Reductase_C"/>
</dbReference>
<dbReference type="Pfam" id="PF14759">
    <property type="entry name" value="Reductase_C"/>
    <property type="match status" value="1"/>
</dbReference>
<dbReference type="InterPro" id="IPR036188">
    <property type="entry name" value="FAD/NAD-bd_sf"/>
</dbReference>
<organism evidence="7 8">
    <name type="scientific">Sinomonas cyclohexanicum</name>
    <name type="common">Corynebacterium cyclohexanicum</name>
    <dbReference type="NCBI Taxonomy" id="322009"/>
    <lineage>
        <taxon>Bacteria</taxon>
        <taxon>Bacillati</taxon>
        <taxon>Actinomycetota</taxon>
        <taxon>Actinomycetes</taxon>
        <taxon>Micrococcales</taxon>
        <taxon>Micrococcaceae</taxon>
        <taxon>Sinomonas</taxon>
    </lineage>
</organism>
<evidence type="ECO:0000313" key="8">
    <source>
        <dbReference type="Proteomes" id="UP001319861"/>
    </source>
</evidence>
<evidence type="ECO:0000256" key="3">
    <source>
        <dbReference type="ARBA" id="ARBA00022827"/>
    </source>
</evidence>
<evidence type="ECO:0000259" key="5">
    <source>
        <dbReference type="Pfam" id="PF07992"/>
    </source>
</evidence>
<dbReference type="Gene3D" id="3.50.50.60">
    <property type="entry name" value="FAD/NAD(P)-binding domain"/>
    <property type="match status" value="2"/>
</dbReference>
<keyword evidence="3" id="KW-0274">FAD</keyword>
<name>A0ABN6FFD3_SINCY</name>
<dbReference type="PRINTS" id="PR00411">
    <property type="entry name" value="PNDRDTASEI"/>
</dbReference>
<dbReference type="PANTHER" id="PTHR43557">
    <property type="entry name" value="APOPTOSIS-INDUCING FACTOR 1"/>
    <property type="match status" value="1"/>
</dbReference>
<keyword evidence="2" id="KW-0285">Flavoprotein</keyword>
<keyword evidence="8" id="KW-1185">Reference proteome</keyword>
<dbReference type="PRINTS" id="PR00368">
    <property type="entry name" value="FADPNR"/>
</dbReference>
<comment type="cofactor">
    <cofactor evidence="1">
        <name>FAD</name>
        <dbReference type="ChEBI" id="CHEBI:57692"/>
    </cofactor>
</comment>
<protein>
    <submittedName>
        <fullName evidence="7">Oxidoreductase</fullName>
    </submittedName>
</protein>
<feature type="domain" description="FAD/NAD(P)-binding" evidence="5">
    <location>
        <begin position="7"/>
        <end position="308"/>
    </location>
</feature>
<dbReference type="PANTHER" id="PTHR43557:SF2">
    <property type="entry name" value="RIESKE DOMAIN-CONTAINING PROTEIN-RELATED"/>
    <property type="match status" value="1"/>
</dbReference>
<dbReference type="InterPro" id="IPR016156">
    <property type="entry name" value="FAD/NAD-linked_Rdtase_dimer_sf"/>
</dbReference>
<dbReference type="Proteomes" id="UP001319861">
    <property type="component" value="Chromosome"/>
</dbReference>
<dbReference type="InterPro" id="IPR023753">
    <property type="entry name" value="FAD/NAD-binding_dom"/>
</dbReference>
<dbReference type="SUPFAM" id="SSF55424">
    <property type="entry name" value="FAD/NAD-linked reductases, dimerisation (C-terminal) domain"/>
    <property type="match status" value="1"/>
</dbReference>
<dbReference type="SUPFAM" id="SSF51905">
    <property type="entry name" value="FAD/NAD(P)-binding domain"/>
    <property type="match status" value="1"/>
</dbReference>
<keyword evidence="4" id="KW-0560">Oxidoreductase</keyword>
<reference evidence="7 8" key="1">
    <citation type="journal article" date="2021" name="J. Biosci. Bioeng.">
        <title>Identification and characterization of a chc gene cluster responsible for the aromatization pathway of cyclohexanecarboxylate degradation in Sinomonas cyclohexanicum ATCC 51369.</title>
        <authorList>
            <person name="Yamamoto T."/>
            <person name="Hasegawa Y."/>
            <person name="Lau P.C.K."/>
            <person name="Iwaki H."/>
        </authorList>
    </citation>
    <scope>NUCLEOTIDE SEQUENCE [LARGE SCALE GENOMIC DNA]</scope>
    <source>
        <strain evidence="7 8">ATCC 51369</strain>
    </source>
</reference>
<gene>
    <name evidence="7" type="ORF">SCMU_11910</name>
</gene>
<dbReference type="Gene3D" id="3.30.390.30">
    <property type="match status" value="1"/>
</dbReference>
<sequence length="423" mass="43785">MLTESDHVVVVGAGHAGVQLVDSLRTGGFPGPITLLSRESELPYQRPPLSKDFISAADDAQPLPLRGERFFEDSGIRALWGVSAAEVDRAAQEIVTSTGERIGYTALVLATGADNRSLGVEGEDLGGVVSLRTLADARAARAALDGARHAVVVGAGFVGLEFAAGARTLGVDVTVVAPTDRPLRRSVSPAVSAFLARRHTLDGLRLELGTGVAALRGEHGRVTAVVTTDGRELPADVVVVGVGVSPATALAAAAGLAVDAETGGVTVDGALRTSDPHIFAIGDCASFPSTHAGRTIRLESVQNATDHARHLASALLGEDPGEYRELPWFWSHQGPTKVQIAGLRRPGAHCVVRGDQGSGKFSVFSFDGAHEGAALLAVESVNSPADHMAARRILGAGRPLSPEDLADPSFDVKAYSRAVPVTA</sequence>
<evidence type="ECO:0000313" key="7">
    <source>
        <dbReference type="EMBL" id="BCT75349.1"/>
    </source>
</evidence>
<evidence type="ECO:0000259" key="6">
    <source>
        <dbReference type="Pfam" id="PF14759"/>
    </source>
</evidence>
<dbReference type="EMBL" id="AP024525">
    <property type="protein sequence ID" value="BCT75349.1"/>
    <property type="molecule type" value="Genomic_DNA"/>
</dbReference>